<keyword evidence="2" id="KW-0747">Spliceosome</keyword>
<accession>A0A2U1N6M9</accession>
<dbReference type="EMBL" id="PKPP01003495">
    <property type="protein sequence ID" value="PWA69156.1"/>
    <property type="molecule type" value="Genomic_DNA"/>
</dbReference>
<dbReference type="OrthoDB" id="1703809at2759"/>
<dbReference type="InterPro" id="IPR011989">
    <property type="entry name" value="ARM-like"/>
</dbReference>
<evidence type="ECO:0000256" key="1">
    <source>
        <dbReference type="ARBA" id="ARBA00005754"/>
    </source>
</evidence>
<keyword evidence="2" id="KW-0507">mRNA processing</keyword>
<reference evidence="3 4" key="1">
    <citation type="journal article" date="2018" name="Mol. Plant">
        <title>The genome of Artemisia annua provides insight into the evolution of Asteraceae family and artemisinin biosynthesis.</title>
        <authorList>
            <person name="Shen Q."/>
            <person name="Zhang L."/>
            <person name="Liao Z."/>
            <person name="Wang S."/>
            <person name="Yan T."/>
            <person name="Shi P."/>
            <person name="Liu M."/>
            <person name="Fu X."/>
            <person name="Pan Q."/>
            <person name="Wang Y."/>
            <person name="Lv Z."/>
            <person name="Lu X."/>
            <person name="Zhang F."/>
            <person name="Jiang W."/>
            <person name="Ma Y."/>
            <person name="Chen M."/>
            <person name="Hao X."/>
            <person name="Li L."/>
            <person name="Tang Y."/>
            <person name="Lv G."/>
            <person name="Zhou Y."/>
            <person name="Sun X."/>
            <person name="Brodelius P.E."/>
            <person name="Rose J.K.C."/>
            <person name="Tang K."/>
        </authorList>
    </citation>
    <scope>NUCLEOTIDE SEQUENCE [LARGE SCALE GENOMIC DNA]</scope>
    <source>
        <strain evidence="4">cv. Huhao1</strain>
        <tissue evidence="3">Leaf</tissue>
    </source>
</reference>
<dbReference type="SUPFAM" id="SSF48371">
    <property type="entry name" value="ARM repeat"/>
    <property type="match status" value="1"/>
</dbReference>
<dbReference type="Gene3D" id="1.25.10.10">
    <property type="entry name" value="Leucine-rich Repeat Variant"/>
    <property type="match status" value="1"/>
</dbReference>
<dbReference type="AlphaFoldDB" id="A0A2U1N6M9"/>
<dbReference type="InterPro" id="IPR038737">
    <property type="entry name" value="SF3b_su1-like"/>
</dbReference>
<sequence length="198" mass="22278">MLNEFGAAINLLGLRVKPYLPQISGTLLKSGLNNKSLKVRQQAADLISIIAVVMKQCEEEQLMGHLGVVLYEYLGEEDPEVLGSVLGASKAILSVIDLTKMSFSLDALLSRLIPILENRHEKVEKNCIELVGCIATRGAEYVSERQWMIICHMLHEMLNAPQNKEIHWAAVNTFEYITEAIGPQKVLDSFLYNLRVRW</sequence>
<dbReference type="InterPro" id="IPR016024">
    <property type="entry name" value="ARM-type_fold"/>
</dbReference>
<evidence type="ECO:0000256" key="2">
    <source>
        <dbReference type="ARBA" id="ARBA00022728"/>
    </source>
</evidence>
<keyword evidence="2" id="KW-0508">mRNA splicing</keyword>
<dbReference type="GO" id="GO:0005681">
    <property type="term" value="C:spliceosomal complex"/>
    <property type="evidence" value="ECO:0007669"/>
    <property type="project" value="UniProtKB-KW"/>
</dbReference>
<name>A0A2U1N6M9_ARTAN</name>
<comment type="caution">
    <text evidence="3">The sequence shown here is derived from an EMBL/GenBank/DDBJ whole genome shotgun (WGS) entry which is preliminary data.</text>
</comment>
<gene>
    <name evidence="3" type="ORF">CTI12_AA301240</name>
</gene>
<dbReference type="GO" id="GO:0000245">
    <property type="term" value="P:spliceosomal complex assembly"/>
    <property type="evidence" value="ECO:0007669"/>
    <property type="project" value="InterPro"/>
</dbReference>
<evidence type="ECO:0000313" key="3">
    <source>
        <dbReference type="EMBL" id="PWA69156.1"/>
    </source>
</evidence>
<keyword evidence="4" id="KW-1185">Reference proteome</keyword>
<protein>
    <submittedName>
        <fullName evidence="3">Splicing factor 3B subunit 1</fullName>
    </submittedName>
</protein>
<proteinExistence type="inferred from homology"/>
<dbReference type="PANTHER" id="PTHR12097">
    <property type="entry name" value="SPLICING FACTOR 3B, SUBUNIT 1-RELATED"/>
    <property type="match status" value="1"/>
</dbReference>
<evidence type="ECO:0000313" key="4">
    <source>
        <dbReference type="Proteomes" id="UP000245207"/>
    </source>
</evidence>
<dbReference type="STRING" id="35608.A0A2U1N6M9"/>
<organism evidence="3 4">
    <name type="scientific">Artemisia annua</name>
    <name type="common">Sweet wormwood</name>
    <dbReference type="NCBI Taxonomy" id="35608"/>
    <lineage>
        <taxon>Eukaryota</taxon>
        <taxon>Viridiplantae</taxon>
        <taxon>Streptophyta</taxon>
        <taxon>Embryophyta</taxon>
        <taxon>Tracheophyta</taxon>
        <taxon>Spermatophyta</taxon>
        <taxon>Magnoliopsida</taxon>
        <taxon>eudicotyledons</taxon>
        <taxon>Gunneridae</taxon>
        <taxon>Pentapetalae</taxon>
        <taxon>asterids</taxon>
        <taxon>campanulids</taxon>
        <taxon>Asterales</taxon>
        <taxon>Asteraceae</taxon>
        <taxon>Asteroideae</taxon>
        <taxon>Anthemideae</taxon>
        <taxon>Artemisiinae</taxon>
        <taxon>Artemisia</taxon>
    </lineage>
</organism>
<dbReference type="Proteomes" id="UP000245207">
    <property type="component" value="Unassembled WGS sequence"/>
</dbReference>
<dbReference type="GO" id="GO:0003729">
    <property type="term" value="F:mRNA binding"/>
    <property type="evidence" value="ECO:0007669"/>
    <property type="project" value="InterPro"/>
</dbReference>
<comment type="similarity">
    <text evidence="1">Belongs to the SF3B1 family.</text>
</comment>